<dbReference type="Proteomes" id="UP001606301">
    <property type="component" value="Unassembled WGS sequence"/>
</dbReference>
<proteinExistence type="predicted"/>
<dbReference type="Gene3D" id="1.10.443.10">
    <property type="entry name" value="Intergrase catalytic core"/>
    <property type="match status" value="1"/>
</dbReference>
<organism evidence="4 5">
    <name type="scientific">Pelomonas margarita</name>
    <dbReference type="NCBI Taxonomy" id="3299031"/>
    <lineage>
        <taxon>Bacteria</taxon>
        <taxon>Pseudomonadati</taxon>
        <taxon>Pseudomonadota</taxon>
        <taxon>Betaproteobacteria</taxon>
        <taxon>Burkholderiales</taxon>
        <taxon>Sphaerotilaceae</taxon>
        <taxon>Roseateles</taxon>
    </lineage>
</organism>
<dbReference type="InterPro" id="IPR029052">
    <property type="entry name" value="Metallo-depent_PP-like"/>
</dbReference>
<sequence length="506" mass="55424">MTAEALAGVLESIAFAIRSLPAGVQAAPAIAHVIPAQASVPAPVPPAPIQAPPAPAPSAPEPEPAPAVEPEPEPDADPDDLDDDLDEEPEQPAATDRAPASDSMAAWLKTFRSIIGERGYSAQTLKNRGTCINFIAHQLGKRPLRAIKPHEIATVLKLCSPHKAGRVLMELRDVYVEAIANGEAETNPAAHVKKPSAPGLRKRLTLETWQAMLTKAKTSNQQWLPLMLLLGLHTGQRRADLAKMRFDDVVDGHLRVTDCHVGMLAWHKEGGADWDVSIAERTLTGCFSHMVEAAPRAASCVIAQLGDFLHSDGLQPVTPTSGHVLDQDGRFSKIVQAAIRVLRSIVTTALTRHRRVFVLMAEGNHDLASSVWLRCMFKALYENEPRVTVIESELPYYVHQHGSTMIGFHHGHMKRNDDLPLLFAAQFPRVWGSTVKRYAHTGHRHHHEEKEHSGMTVIQHPTLAARDAYAARGGWLAERQATAMTFHERFGLVARNTVTPEMLEPA</sequence>
<feature type="region of interest" description="Disordered" evidence="3">
    <location>
        <begin position="42"/>
        <end position="102"/>
    </location>
</feature>
<reference evidence="4 5" key="1">
    <citation type="submission" date="2024-08" db="EMBL/GenBank/DDBJ databases">
        <authorList>
            <person name="Lu H."/>
        </authorList>
    </citation>
    <scope>NUCLEOTIDE SEQUENCE [LARGE SCALE GENOMIC DNA]</scope>
    <source>
        <strain evidence="4 5">LKC17W</strain>
    </source>
</reference>
<evidence type="ECO:0000256" key="1">
    <source>
        <dbReference type="ARBA" id="ARBA00023125"/>
    </source>
</evidence>
<dbReference type="InterPro" id="IPR010998">
    <property type="entry name" value="Integrase_recombinase_N"/>
</dbReference>
<dbReference type="SUPFAM" id="SSF56349">
    <property type="entry name" value="DNA breaking-rejoining enzymes"/>
    <property type="match status" value="1"/>
</dbReference>
<feature type="compositionally biased region" description="Pro residues" evidence="3">
    <location>
        <begin position="42"/>
        <end position="69"/>
    </location>
</feature>
<dbReference type="RefSeq" id="WP_394397448.1">
    <property type="nucleotide sequence ID" value="NZ_JBIGHW010000004.1"/>
</dbReference>
<dbReference type="SUPFAM" id="SSF56300">
    <property type="entry name" value="Metallo-dependent phosphatases"/>
    <property type="match status" value="1"/>
</dbReference>
<evidence type="ECO:0000256" key="3">
    <source>
        <dbReference type="SAM" id="MobiDB-lite"/>
    </source>
</evidence>
<evidence type="ECO:0000256" key="2">
    <source>
        <dbReference type="ARBA" id="ARBA00023172"/>
    </source>
</evidence>
<comment type="caution">
    <text evidence="4">The sequence shown here is derived from an EMBL/GenBank/DDBJ whole genome shotgun (WGS) entry which is preliminary data.</text>
</comment>
<protein>
    <submittedName>
        <fullName evidence="4">Uncharacterized protein</fullName>
    </submittedName>
</protein>
<gene>
    <name evidence="4" type="ORF">ACG0Z3_10585</name>
</gene>
<evidence type="ECO:0000313" key="5">
    <source>
        <dbReference type="Proteomes" id="UP001606301"/>
    </source>
</evidence>
<dbReference type="InterPro" id="IPR013762">
    <property type="entry name" value="Integrase-like_cat_sf"/>
</dbReference>
<feature type="compositionally biased region" description="Acidic residues" evidence="3">
    <location>
        <begin position="70"/>
        <end position="90"/>
    </location>
</feature>
<dbReference type="InterPro" id="IPR011010">
    <property type="entry name" value="DNA_brk_join_enz"/>
</dbReference>
<keyword evidence="5" id="KW-1185">Reference proteome</keyword>
<keyword evidence="1" id="KW-0238">DNA-binding</keyword>
<dbReference type="Gene3D" id="1.10.150.130">
    <property type="match status" value="1"/>
</dbReference>
<evidence type="ECO:0000313" key="4">
    <source>
        <dbReference type="EMBL" id="MFG6441124.1"/>
    </source>
</evidence>
<name>A0ABW7FIF4_9BURK</name>
<keyword evidence="2" id="KW-0233">DNA recombination</keyword>
<accession>A0ABW7FIF4</accession>
<dbReference type="EMBL" id="JBIGHW010000004">
    <property type="protein sequence ID" value="MFG6441124.1"/>
    <property type="molecule type" value="Genomic_DNA"/>
</dbReference>